<evidence type="ECO:0000313" key="2">
    <source>
        <dbReference type="EMBL" id="GGB75804.1"/>
    </source>
</evidence>
<dbReference type="InterPro" id="IPR001650">
    <property type="entry name" value="Helicase_C-like"/>
</dbReference>
<accession>A0ABQ1JWC6</accession>
<dbReference type="Gene3D" id="3.40.50.300">
    <property type="entry name" value="P-loop containing nucleotide triphosphate hydrolases"/>
    <property type="match status" value="1"/>
</dbReference>
<dbReference type="InterPro" id="IPR050742">
    <property type="entry name" value="Helicase_Restrict-Modif_Enz"/>
</dbReference>
<organism evidence="2 3">
    <name type="scientific">Shewanella inventionis</name>
    <dbReference type="NCBI Taxonomy" id="1738770"/>
    <lineage>
        <taxon>Bacteria</taxon>
        <taxon>Pseudomonadati</taxon>
        <taxon>Pseudomonadota</taxon>
        <taxon>Gammaproteobacteria</taxon>
        <taxon>Alteromonadales</taxon>
        <taxon>Shewanellaceae</taxon>
        <taxon>Shewanella</taxon>
    </lineage>
</organism>
<dbReference type="InterPro" id="IPR027417">
    <property type="entry name" value="P-loop_NTPase"/>
</dbReference>
<gene>
    <name evidence="2" type="ORF">GCM10011607_40100</name>
</gene>
<dbReference type="PANTHER" id="PTHR47396:SF1">
    <property type="entry name" value="ATP-DEPENDENT HELICASE IRC3-RELATED"/>
    <property type="match status" value="1"/>
</dbReference>
<keyword evidence="3" id="KW-1185">Reference proteome</keyword>
<name>A0ABQ1JWC6_9GAMM</name>
<protein>
    <recommendedName>
        <fullName evidence="1">Helicase C-terminal domain-containing protein</fullName>
    </recommendedName>
</protein>
<proteinExistence type="predicted"/>
<dbReference type="EMBL" id="BMII01000054">
    <property type="protein sequence ID" value="GGB75804.1"/>
    <property type="molecule type" value="Genomic_DNA"/>
</dbReference>
<comment type="caution">
    <text evidence="2">The sequence shown here is derived from an EMBL/GenBank/DDBJ whole genome shotgun (WGS) entry which is preliminary data.</text>
</comment>
<dbReference type="PANTHER" id="PTHR47396">
    <property type="entry name" value="TYPE I RESTRICTION ENZYME ECOKI R PROTEIN"/>
    <property type="match status" value="1"/>
</dbReference>
<dbReference type="Pfam" id="PF00271">
    <property type="entry name" value="Helicase_C"/>
    <property type="match status" value="1"/>
</dbReference>
<dbReference type="SUPFAM" id="SSF52540">
    <property type="entry name" value="P-loop containing nucleoside triphosphate hydrolases"/>
    <property type="match status" value="1"/>
</dbReference>
<dbReference type="Proteomes" id="UP000617555">
    <property type="component" value="Unassembled WGS sequence"/>
</dbReference>
<feature type="domain" description="Helicase C-terminal" evidence="1">
    <location>
        <begin position="85"/>
        <end position="189"/>
    </location>
</feature>
<sequence length="299" mass="33898">MSKFTEPDNTIHCDFIYGLKEAIADGVCREPNIVLIDNEKISLFNDDETKVYSSLSELLLDSKFSFQSLITNQQVMHYILKQSVEKLAELRLSNPSAGGLVVASSIKHAKQIYKTLVMDFHQTASIVTSHLKQPTSIINTFRHNQTEWIVSVGMISEGTDVPRLQVCCHLSRIKTEMHYRQVLGRILRVTSDKAQQAWLFTLAEASLTEFAYRIDQDLPENSVIFEKTEQQTLDLKASQYEGKIEDNQDLNTDLCLLNLSASEKTSIAKPPSDIEEENIYNLALLGGYKEQIVRMFDAN</sequence>
<evidence type="ECO:0000259" key="1">
    <source>
        <dbReference type="Pfam" id="PF00271"/>
    </source>
</evidence>
<reference evidence="3" key="1">
    <citation type="journal article" date="2019" name="Int. J. Syst. Evol. Microbiol.">
        <title>The Global Catalogue of Microorganisms (GCM) 10K type strain sequencing project: providing services to taxonomists for standard genome sequencing and annotation.</title>
        <authorList>
            <consortium name="The Broad Institute Genomics Platform"/>
            <consortium name="The Broad Institute Genome Sequencing Center for Infectious Disease"/>
            <person name="Wu L."/>
            <person name="Ma J."/>
        </authorList>
    </citation>
    <scope>NUCLEOTIDE SEQUENCE [LARGE SCALE GENOMIC DNA]</scope>
    <source>
        <strain evidence="3">CGMCC 1.15339</strain>
    </source>
</reference>
<evidence type="ECO:0000313" key="3">
    <source>
        <dbReference type="Proteomes" id="UP000617555"/>
    </source>
</evidence>